<dbReference type="AlphaFoldDB" id="A0A9X2JW05"/>
<keyword evidence="3" id="KW-1185">Reference proteome</keyword>
<dbReference type="Proteomes" id="UP001139493">
    <property type="component" value="Unassembled WGS sequence"/>
</dbReference>
<name>A0A9X2JW05_9MICO</name>
<evidence type="ECO:0000313" key="2">
    <source>
        <dbReference type="EMBL" id="MCP2265022.1"/>
    </source>
</evidence>
<dbReference type="RefSeq" id="WP_253835948.1">
    <property type="nucleotide sequence ID" value="NZ_JAMTCS010000007.1"/>
</dbReference>
<comment type="caution">
    <text evidence="2">The sequence shown here is derived from an EMBL/GenBank/DDBJ whole genome shotgun (WGS) entry which is preliminary data.</text>
</comment>
<feature type="domain" description="4Fe-4S Wbl-type" evidence="1">
    <location>
        <begin position="12"/>
        <end position="73"/>
    </location>
</feature>
<dbReference type="EMBL" id="JAMTCS010000007">
    <property type="protein sequence ID" value="MCP2265022.1"/>
    <property type="molecule type" value="Genomic_DNA"/>
</dbReference>
<dbReference type="Pfam" id="PF02467">
    <property type="entry name" value="Whib"/>
    <property type="match status" value="1"/>
</dbReference>
<evidence type="ECO:0000259" key="1">
    <source>
        <dbReference type="PROSITE" id="PS51674"/>
    </source>
</evidence>
<evidence type="ECO:0000313" key="3">
    <source>
        <dbReference type="Proteomes" id="UP001139493"/>
    </source>
</evidence>
<accession>A0A9X2JW05</accession>
<sequence length="131" mass="13900">MIATADQIRDALCARDEYRGLPWISETTSPAQRAAMARVCASCPVLATCAAEAATTPTTAGFWAGQDHTARDYPVQGVLDLDLGEKGRREVPAGEVADLGDGWVLVDPREYPELDGTTRVGGLLAKVRNAA</sequence>
<dbReference type="InterPro" id="IPR034768">
    <property type="entry name" value="4FE4S_WBL"/>
</dbReference>
<protein>
    <submittedName>
        <fullName evidence="2">Transcription factor WhiB</fullName>
    </submittedName>
</protein>
<proteinExistence type="predicted"/>
<reference evidence="2" key="1">
    <citation type="submission" date="2022-06" db="EMBL/GenBank/DDBJ databases">
        <title>Genomic Encyclopedia of Archaeal and Bacterial Type Strains, Phase II (KMG-II): from individual species to whole genera.</title>
        <authorList>
            <person name="Goeker M."/>
        </authorList>
    </citation>
    <scope>NUCLEOTIDE SEQUENCE</scope>
    <source>
        <strain evidence="2">DSM 26652</strain>
    </source>
</reference>
<dbReference type="PROSITE" id="PS51674">
    <property type="entry name" value="4FE4S_WBL"/>
    <property type="match status" value="1"/>
</dbReference>
<organism evidence="2 3">
    <name type="scientific">Promicromonospora thailandica</name>
    <dbReference type="NCBI Taxonomy" id="765201"/>
    <lineage>
        <taxon>Bacteria</taxon>
        <taxon>Bacillati</taxon>
        <taxon>Actinomycetota</taxon>
        <taxon>Actinomycetes</taxon>
        <taxon>Micrococcales</taxon>
        <taxon>Promicromonosporaceae</taxon>
        <taxon>Promicromonospora</taxon>
    </lineage>
</organism>
<gene>
    <name evidence="2" type="ORF">APR03_002370</name>
</gene>